<dbReference type="AlphaFoldDB" id="A0A0F8VRK3"/>
<protein>
    <submittedName>
        <fullName evidence="1">Uncharacterized protein</fullName>
    </submittedName>
</protein>
<feature type="non-terminal residue" evidence="1">
    <location>
        <position position="1"/>
    </location>
</feature>
<reference evidence="1" key="1">
    <citation type="journal article" date="2015" name="Nature">
        <title>Complex archaea that bridge the gap between prokaryotes and eukaryotes.</title>
        <authorList>
            <person name="Spang A."/>
            <person name="Saw J.H."/>
            <person name="Jorgensen S.L."/>
            <person name="Zaremba-Niedzwiedzka K."/>
            <person name="Martijn J."/>
            <person name="Lind A.E."/>
            <person name="van Eijk R."/>
            <person name="Schleper C."/>
            <person name="Guy L."/>
            <person name="Ettema T.J."/>
        </authorList>
    </citation>
    <scope>NUCLEOTIDE SEQUENCE</scope>
</reference>
<dbReference type="EMBL" id="LAZR01069810">
    <property type="protein sequence ID" value="KKK46978.1"/>
    <property type="molecule type" value="Genomic_DNA"/>
</dbReference>
<accession>A0A0F8VRK3</accession>
<organism evidence="1">
    <name type="scientific">marine sediment metagenome</name>
    <dbReference type="NCBI Taxonomy" id="412755"/>
    <lineage>
        <taxon>unclassified sequences</taxon>
        <taxon>metagenomes</taxon>
        <taxon>ecological metagenomes</taxon>
    </lineage>
</organism>
<gene>
    <name evidence="1" type="ORF">LCGC14_3159850</name>
</gene>
<name>A0A0F8VRK3_9ZZZZ</name>
<comment type="caution">
    <text evidence="1">The sequence shown here is derived from an EMBL/GenBank/DDBJ whole genome shotgun (WGS) entry which is preliminary data.</text>
</comment>
<proteinExistence type="predicted"/>
<evidence type="ECO:0000313" key="1">
    <source>
        <dbReference type="EMBL" id="KKK46978.1"/>
    </source>
</evidence>
<sequence>TGPEEILDFSQVRPFEPLDSTVRYRVKVSELDISKAASSGEKKSHCEMTILAPEEVKVENWEPDEEATGGMSFIGLTDKTTRAEGRKLFREFSLQPKALPFLYQLLKALDPSVELNEAFRYNPANYIGLECVVKVKNEAFQEQIRPRVNNIYPAGK</sequence>